<evidence type="ECO:0008006" key="3">
    <source>
        <dbReference type="Google" id="ProtNLM"/>
    </source>
</evidence>
<evidence type="ECO:0000313" key="1">
    <source>
        <dbReference type="EMBL" id="CUH78304.1"/>
    </source>
</evidence>
<dbReference type="STRING" id="928856.SAMN04488049_1237"/>
<proteinExistence type="predicted"/>
<dbReference type="EMBL" id="CYSD01000030">
    <property type="protein sequence ID" value="CUH78304.1"/>
    <property type="molecule type" value="Genomic_DNA"/>
</dbReference>
<dbReference type="Proteomes" id="UP000052022">
    <property type="component" value="Unassembled WGS sequence"/>
</dbReference>
<gene>
    <name evidence="1" type="ORF">TRM7557_01814</name>
</gene>
<evidence type="ECO:0000313" key="2">
    <source>
        <dbReference type="Proteomes" id="UP000052022"/>
    </source>
</evidence>
<dbReference type="OrthoDB" id="9771846at2"/>
<organism evidence="1 2">
    <name type="scientific">Tritonibacter multivorans</name>
    <dbReference type="NCBI Taxonomy" id="928856"/>
    <lineage>
        <taxon>Bacteria</taxon>
        <taxon>Pseudomonadati</taxon>
        <taxon>Pseudomonadota</taxon>
        <taxon>Alphaproteobacteria</taxon>
        <taxon>Rhodobacterales</taxon>
        <taxon>Paracoccaceae</taxon>
        <taxon>Tritonibacter</taxon>
    </lineage>
</organism>
<dbReference type="Pfam" id="PF11316">
    <property type="entry name" value="Rhamno_transf"/>
    <property type="match status" value="1"/>
</dbReference>
<dbReference type="AlphaFoldDB" id="A0A0P1GWA1"/>
<dbReference type="InterPro" id="IPR021466">
    <property type="entry name" value="Put_rhamnosyl_transferase"/>
</dbReference>
<reference evidence="1 2" key="1">
    <citation type="submission" date="2015-09" db="EMBL/GenBank/DDBJ databases">
        <authorList>
            <consortium name="Swine Surveillance"/>
        </authorList>
    </citation>
    <scope>NUCLEOTIDE SEQUENCE [LARGE SCALE GENOMIC DNA]</scope>
    <source>
        <strain evidence="1 2">CECT 7557</strain>
    </source>
</reference>
<dbReference type="RefSeq" id="WP_058289893.1">
    <property type="nucleotide sequence ID" value="NZ_CYSD01000030.1"/>
</dbReference>
<sequence length="267" mass="29956">MAPTFKMNGVLRFSVLTSTFNMDRFASIEEAAEEIFSAKRMALRLHLFEKLCLPSLTRQRDQGFDLVIATSDRMPEQYLTQLMDIVGDSANISIVPFPVARHYGTLNKAYGLMPRGGATHQILFRLDDDDALDVDYVARTKRLAGSLVAMQGASTPFVISYNRGFYLQRGAEPKVFDAIERAPLSVGTALVRPAGQGENPYRYNHRKFAQHYNTFSDITVPGFIRTHHWDNHSDPAIMGRKDEMTPEDIDADLRAHFGLSLAALKAI</sequence>
<keyword evidence="2" id="KW-1185">Reference proteome</keyword>
<accession>A0A0P1GWA1</accession>
<name>A0A0P1GWA1_9RHOB</name>
<protein>
    <recommendedName>
        <fullName evidence="3">Rhamnosyl transferase</fullName>
    </recommendedName>
</protein>